<gene>
    <name evidence="2" type="ORF">NQ032_08225</name>
</gene>
<feature type="transmembrane region" description="Helical" evidence="1">
    <location>
        <begin position="247"/>
        <end position="265"/>
    </location>
</feature>
<keyword evidence="1" id="KW-1133">Transmembrane helix</keyword>
<feature type="transmembrane region" description="Helical" evidence="1">
    <location>
        <begin position="369"/>
        <end position="391"/>
    </location>
</feature>
<keyword evidence="1" id="KW-0472">Membrane</keyword>
<dbReference type="Proteomes" id="UP001204068">
    <property type="component" value="Unassembled WGS sequence"/>
</dbReference>
<feature type="transmembrane region" description="Helical" evidence="1">
    <location>
        <begin position="314"/>
        <end position="331"/>
    </location>
</feature>
<sequence>MKFIKDVFLNIASQSLFLAVMQLLLFPHFETSIGQNEFGEFLLYYAIFNVISVTLATSFTNLYQKKYNTYKGLTDSKLNYYIFMKSMMIYFSIFILLLFVLLIVTNITTLEYVILLFLILFTAIRTFMLVWYRVNKKFERILVINIVLSILYMCVIFLEIDSILNILISFSVVELVIILIIGLMVRINIKTIFNINIKNISFKSINILMISGFASSLMNYSDRFIINFLLGSGSITVFYIASLPTKMMLIPFNMLSSVILSYIAETDKISMKIKKKVFVLLPLIFLVVTMSSYFIGLILIKYIYPNYLPLIEKIYILVILTFGLICLEFILRSFLLKYYSIKIKALLDVSSLILFILLSMIFVNIEQSLIAIAYAQLISYAIKIFIEIIIFSKLKVS</sequence>
<evidence type="ECO:0000313" key="2">
    <source>
        <dbReference type="EMBL" id="MCQ9303585.1"/>
    </source>
</evidence>
<organism evidence="2 3">
    <name type="scientific">Mammaliicoccus sciuri</name>
    <name type="common">Staphylococcus sciuri</name>
    <dbReference type="NCBI Taxonomy" id="1296"/>
    <lineage>
        <taxon>Bacteria</taxon>
        <taxon>Bacillati</taxon>
        <taxon>Bacillota</taxon>
        <taxon>Bacilli</taxon>
        <taxon>Bacillales</taxon>
        <taxon>Staphylococcaceae</taxon>
        <taxon>Mammaliicoccus</taxon>
    </lineage>
</organism>
<feature type="transmembrane region" description="Helical" evidence="1">
    <location>
        <begin position="224"/>
        <end position="241"/>
    </location>
</feature>
<feature type="transmembrane region" description="Helical" evidence="1">
    <location>
        <begin position="113"/>
        <end position="134"/>
    </location>
</feature>
<feature type="transmembrane region" description="Helical" evidence="1">
    <location>
        <begin position="87"/>
        <end position="107"/>
    </location>
</feature>
<feature type="transmembrane region" description="Helical" evidence="1">
    <location>
        <begin position="7"/>
        <end position="29"/>
    </location>
</feature>
<feature type="transmembrane region" description="Helical" evidence="1">
    <location>
        <begin position="41"/>
        <end position="63"/>
    </location>
</feature>
<feature type="transmembrane region" description="Helical" evidence="1">
    <location>
        <begin position="343"/>
        <end position="363"/>
    </location>
</feature>
<name>A0AAW5LFY3_MAMSC</name>
<feature type="transmembrane region" description="Helical" evidence="1">
    <location>
        <begin position="141"/>
        <end position="160"/>
    </location>
</feature>
<keyword evidence="1" id="KW-0812">Transmembrane</keyword>
<protein>
    <recommendedName>
        <fullName evidence="4">Polysaccharide biosynthesis protein C-terminal domain-containing protein</fullName>
    </recommendedName>
</protein>
<reference evidence="2" key="1">
    <citation type="submission" date="2022-07" db="EMBL/GenBank/DDBJ databases">
        <title>Bacterial species isolated from the porcine tonsil microbiota.</title>
        <authorList>
            <person name="Oliveira I.M.F."/>
        </authorList>
    </citation>
    <scope>NUCLEOTIDE SEQUENCE</scope>
    <source>
        <strain evidence="2">8QC2O2</strain>
    </source>
</reference>
<dbReference type="RefSeq" id="WP_053464947.1">
    <property type="nucleotide sequence ID" value="NZ_JANILD010000003.1"/>
</dbReference>
<evidence type="ECO:0008006" key="4">
    <source>
        <dbReference type="Google" id="ProtNLM"/>
    </source>
</evidence>
<proteinExistence type="predicted"/>
<feature type="transmembrane region" description="Helical" evidence="1">
    <location>
        <begin position="166"/>
        <end position="185"/>
    </location>
</feature>
<dbReference type="EMBL" id="JANILD010000003">
    <property type="protein sequence ID" value="MCQ9303585.1"/>
    <property type="molecule type" value="Genomic_DNA"/>
</dbReference>
<feature type="transmembrane region" description="Helical" evidence="1">
    <location>
        <begin position="277"/>
        <end position="302"/>
    </location>
</feature>
<evidence type="ECO:0000256" key="1">
    <source>
        <dbReference type="SAM" id="Phobius"/>
    </source>
</evidence>
<accession>A0AAW5LFY3</accession>
<evidence type="ECO:0000313" key="3">
    <source>
        <dbReference type="Proteomes" id="UP001204068"/>
    </source>
</evidence>
<comment type="caution">
    <text evidence="2">The sequence shown here is derived from an EMBL/GenBank/DDBJ whole genome shotgun (WGS) entry which is preliminary data.</text>
</comment>
<dbReference type="AlphaFoldDB" id="A0AAW5LFY3"/>